<dbReference type="SUPFAM" id="SSF82199">
    <property type="entry name" value="SET domain"/>
    <property type="match status" value="1"/>
</dbReference>
<dbReference type="InterPro" id="IPR046341">
    <property type="entry name" value="SET_dom_sf"/>
</dbReference>
<dbReference type="GO" id="GO:0016279">
    <property type="term" value="F:protein-lysine N-methyltransferase activity"/>
    <property type="evidence" value="ECO:0007669"/>
    <property type="project" value="TreeGrafter"/>
</dbReference>
<evidence type="ECO:0000313" key="3">
    <source>
        <dbReference type="EMBL" id="CAF4360594.1"/>
    </source>
</evidence>
<dbReference type="Proteomes" id="UP000663829">
    <property type="component" value="Unassembled WGS sequence"/>
</dbReference>
<dbReference type="EMBL" id="CAJNOQ010036133">
    <property type="protein sequence ID" value="CAF1602745.1"/>
    <property type="molecule type" value="Genomic_DNA"/>
</dbReference>
<dbReference type="Proteomes" id="UP000681722">
    <property type="component" value="Unassembled WGS sequence"/>
</dbReference>
<reference evidence="2" key="1">
    <citation type="submission" date="2021-02" db="EMBL/GenBank/DDBJ databases">
        <authorList>
            <person name="Nowell W R."/>
        </authorList>
    </citation>
    <scope>NUCLEOTIDE SEQUENCE</scope>
</reference>
<organism evidence="2 5">
    <name type="scientific">Didymodactylos carnosus</name>
    <dbReference type="NCBI Taxonomy" id="1234261"/>
    <lineage>
        <taxon>Eukaryota</taxon>
        <taxon>Metazoa</taxon>
        <taxon>Spiralia</taxon>
        <taxon>Gnathifera</taxon>
        <taxon>Rotifera</taxon>
        <taxon>Eurotatoria</taxon>
        <taxon>Bdelloidea</taxon>
        <taxon>Philodinida</taxon>
        <taxon>Philodinidae</taxon>
        <taxon>Didymodactylos</taxon>
    </lineage>
</organism>
<dbReference type="Proteomes" id="UP000677228">
    <property type="component" value="Unassembled WGS sequence"/>
</dbReference>
<proteinExistence type="predicted"/>
<dbReference type="Proteomes" id="UP000682733">
    <property type="component" value="Unassembled WGS sequence"/>
</dbReference>
<dbReference type="EMBL" id="CAJOBA010065754">
    <property type="protein sequence ID" value="CAF4360594.1"/>
    <property type="molecule type" value="Genomic_DNA"/>
</dbReference>
<dbReference type="CDD" id="cd10527">
    <property type="entry name" value="SET_LSMT"/>
    <property type="match status" value="1"/>
</dbReference>
<feature type="non-terminal residue" evidence="2">
    <location>
        <position position="1"/>
    </location>
</feature>
<evidence type="ECO:0000313" key="4">
    <source>
        <dbReference type="EMBL" id="CAF4480909.1"/>
    </source>
</evidence>
<sequence>MMKRRLSNDTSQETKILKLDQTTAKNDERLELFKKWLDENNVIYQNVDICQSSFGYSLRSKIEIASHTHVIQIPKHVLMYADCHFQQETSILFRDVENLIYDQIDKETFYLTLFLLEERLKGNESFWYPYLNLLPKHFTTPLFFTDEQLDNYLELTSPYHMARTMKESMKDVYELIPAAKFNLHDFLWAYTVISSRAFKLKL</sequence>
<keyword evidence="5" id="KW-1185">Reference proteome</keyword>
<dbReference type="AlphaFoldDB" id="A0A816B117"/>
<evidence type="ECO:0000313" key="2">
    <source>
        <dbReference type="EMBL" id="CAF1602745.1"/>
    </source>
</evidence>
<comment type="caution">
    <text evidence="2">The sequence shown here is derived from an EMBL/GenBank/DDBJ whole genome shotgun (WGS) entry which is preliminary data.</text>
</comment>
<accession>A0A816B117</accession>
<evidence type="ECO:0000313" key="5">
    <source>
        <dbReference type="Proteomes" id="UP000663829"/>
    </source>
</evidence>
<gene>
    <name evidence="2" type="ORF">GPM918_LOCUS42561</name>
    <name evidence="1" type="ORF">OVA965_LOCUS40150</name>
    <name evidence="4" type="ORF">SRO942_LOCUS43828</name>
    <name evidence="3" type="ORF">TMI583_LOCUS41546</name>
</gene>
<dbReference type="PANTHER" id="PTHR13271">
    <property type="entry name" value="UNCHARACTERIZED PUTATIVE METHYLTRANSFERASE"/>
    <property type="match status" value="1"/>
</dbReference>
<feature type="non-terminal residue" evidence="2">
    <location>
        <position position="202"/>
    </location>
</feature>
<evidence type="ECO:0000313" key="1">
    <source>
        <dbReference type="EMBL" id="CAF1567198.1"/>
    </source>
</evidence>
<protein>
    <submittedName>
        <fullName evidence="2">Uncharacterized protein</fullName>
    </submittedName>
</protein>
<dbReference type="OrthoDB" id="441812at2759"/>
<dbReference type="EMBL" id="CAJOBC010102603">
    <property type="protein sequence ID" value="CAF4480909.1"/>
    <property type="molecule type" value="Genomic_DNA"/>
</dbReference>
<dbReference type="InterPro" id="IPR050600">
    <property type="entry name" value="SETD3_SETD6_MTase"/>
</dbReference>
<dbReference type="EMBL" id="CAJNOK010043028">
    <property type="protein sequence ID" value="CAF1567198.1"/>
    <property type="molecule type" value="Genomic_DNA"/>
</dbReference>
<name>A0A816B117_9BILA</name>
<dbReference type="Gene3D" id="3.90.1410.10">
    <property type="entry name" value="set domain protein methyltransferase, domain 1"/>
    <property type="match status" value="1"/>
</dbReference>